<dbReference type="Pfam" id="PF04749">
    <property type="entry name" value="PLAC8"/>
    <property type="match status" value="1"/>
</dbReference>
<accession>A0A6A1VL79</accession>
<dbReference type="NCBIfam" id="TIGR01571">
    <property type="entry name" value="A_thal_Cys_rich"/>
    <property type="match status" value="1"/>
</dbReference>
<dbReference type="InterPro" id="IPR006461">
    <property type="entry name" value="PLAC_motif_containing"/>
</dbReference>
<evidence type="ECO:0000313" key="1">
    <source>
        <dbReference type="EMBL" id="KAB1212616.1"/>
    </source>
</evidence>
<organism evidence="1 2">
    <name type="scientific">Morella rubra</name>
    <name type="common">Chinese bayberry</name>
    <dbReference type="NCBI Taxonomy" id="262757"/>
    <lineage>
        <taxon>Eukaryota</taxon>
        <taxon>Viridiplantae</taxon>
        <taxon>Streptophyta</taxon>
        <taxon>Embryophyta</taxon>
        <taxon>Tracheophyta</taxon>
        <taxon>Spermatophyta</taxon>
        <taxon>Magnoliopsida</taxon>
        <taxon>eudicotyledons</taxon>
        <taxon>Gunneridae</taxon>
        <taxon>Pentapetalae</taxon>
        <taxon>rosids</taxon>
        <taxon>fabids</taxon>
        <taxon>Fagales</taxon>
        <taxon>Myricaceae</taxon>
        <taxon>Morella</taxon>
    </lineage>
</organism>
<sequence length="97" mass="10917">MAGLLYGILFNAGCQCLYSMTYRSKLRGSYSLPEDPCGDVCVHVCLETCALCQEHRELIALGLDPARGRTPCLATFFNYREYHFPYSRASQPHTTCI</sequence>
<gene>
    <name evidence="1" type="ORF">CJ030_MR5G022583</name>
</gene>
<keyword evidence="2" id="KW-1185">Reference proteome</keyword>
<name>A0A6A1VL79_9ROSI</name>
<dbReference type="PANTHER" id="PTHR15907">
    <property type="entry name" value="DUF614 FAMILY PROTEIN-RELATED"/>
    <property type="match status" value="1"/>
</dbReference>
<proteinExistence type="predicted"/>
<reference evidence="1 2" key="1">
    <citation type="journal article" date="2019" name="Plant Biotechnol. J.">
        <title>The red bayberry genome and genetic basis of sex determination.</title>
        <authorList>
            <person name="Jia H.M."/>
            <person name="Jia H.J."/>
            <person name="Cai Q.L."/>
            <person name="Wang Y."/>
            <person name="Zhao H.B."/>
            <person name="Yang W.F."/>
            <person name="Wang G.Y."/>
            <person name="Li Y.H."/>
            <person name="Zhan D.L."/>
            <person name="Shen Y.T."/>
            <person name="Niu Q.F."/>
            <person name="Chang L."/>
            <person name="Qiu J."/>
            <person name="Zhao L."/>
            <person name="Xie H.B."/>
            <person name="Fu W.Y."/>
            <person name="Jin J."/>
            <person name="Li X.W."/>
            <person name="Jiao Y."/>
            <person name="Zhou C.C."/>
            <person name="Tu T."/>
            <person name="Chai C.Y."/>
            <person name="Gao J.L."/>
            <person name="Fan L.J."/>
            <person name="van de Weg E."/>
            <person name="Wang J.Y."/>
            <person name="Gao Z.S."/>
        </authorList>
    </citation>
    <scope>NUCLEOTIDE SEQUENCE [LARGE SCALE GENOMIC DNA]</scope>
    <source>
        <tissue evidence="1">Leaves</tissue>
    </source>
</reference>
<protein>
    <submittedName>
        <fullName evidence="1">Cell number regulator 10</fullName>
    </submittedName>
</protein>
<comment type="caution">
    <text evidence="1">The sequence shown here is derived from an EMBL/GenBank/DDBJ whole genome shotgun (WGS) entry which is preliminary data.</text>
</comment>
<dbReference type="Proteomes" id="UP000516437">
    <property type="component" value="Chromosome 5"/>
</dbReference>
<dbReference type="OrthoDB" id="1045822at2759"/>
<dbReference type="AlphaFoldDB" id="A0A6A1VL79"/>
<evidence type="ECO:0000313" key="2">
    <source>
        <dbReference type="Proteomes" id="UP000516437"/>
    </source>
</evidence>
<dbReference type="EMBL" id="RXIC02000023">
    <property type="protein sequence ID" value="KAB1212616.1"/>
    <property type="molecule type" value="Genomic_DNA"/>
</dbReference>